<accession>A0ABP7N397</accession>
<reference evidence="3" key="1">
    <citation type="journal article" date="2019" name="Int. J. Syst. Evol. Microbiol.">
        <title>The Global Catalogue of Microorganisms (GCM) 10K type strain sequencing project: providing services to taxonomists for standard genome sequencing and annotation.</title>
        <authorList>
            <consortium name="The Broad Institute Genomics Platform"/>
            <consortium name="The Broad Institute Genome Sequencing Center for Infectious Disease"/>
            <person name="Wu L."/>
            <person name="Ma J."/>
        </authorList>
    </citation>
    <scope>NUCLEOTIDE SEQUENCE [LARGE SCALE GENOMIC DNA]</scope>
    <source>
        <strain evidence="3">JCM 16956</strain>
    </source>
</reference>
<keyword evidence="3" id="KW-1185">Reference proteome</keyword>
<dbReference type="RefSeq" id="WP_345286644.1">
    <property type="nucleotide sequence ID" value="NZ_BAABAJ010000022.1"/>
</dbReference>
<feature type="compositionally biased region" description="Pro residues" evidence="1">
    <location>
        <begin position="163"/>
        <end position="173"/>
    </location>
</feature>
<proteinExistence type="predicted"/>
<feature type="compositionally biased region" description="Low complexity" evidence="1">
    <location>
        <begin position="211"/>
        <end position="220"/>
    </location>
</feature>
<feature type="region of interest" description="Disordered" evidence="1">
    <location>
        <begin position="158"/>
        <end position="254"/>
    </location>
</feature>
<comment type="caution">
    <text evidence="2">The sequence shown here is derived from an EMBL/GenBank/DDBJ whole genome shotgun (WGS) entry which is preliminary data.</text>
</comment>
<feature type="compositionally biased region" description="Basic and acidic residues" evidence="1">
    <location>
        <begin position="221"/>
        <end position="232"/>
    </location>
</feature>
<evidence type="ECO:0000256" key="1">
    <source>
        <dbReference type="SAM" id="MobiDB-lite"/>
    </source>
</evidence>
<organism evidence="2 3">
    <name type="scientific">Streptomyces gulbargensis</name>
    <dbReference type="NCBI Taxonomy" id="364901"/>
    <lineage>
        <taxon>Bacteria</taxon>
        <taxon>Bacillati</taxon>
        <taxon>Actinomycetota</taxon>
        <taxon>Actinomycetes</taxon>
        <taxon>Kitasatosporales</taxon>
        <taxon>Streptomycetaceae</taxon>
        <taxon>Streptomyces</taxon>
    </lineage>
</organism>
<sequence>MDVEEVTDELYGLTPGEFTAARDRYAAEARRSKDPAAAKAIAALRRPTLAAWAANLLARRQPEQAGELLRLGEMLREAHRSLDGAQLRTASRQQHRLVTALARTAAELAGEAGQSVSETVLAEIEQTLHAVLARPEVAAQWSRGRLAKVPEAAVGFGVVTPDALPPRSAPEPKPVPEKGTGRRSRPKPGPGKDTERRREAERLRALERARATAGEAAAVVTRRERERDEARERRRTAAAKAEETAGPVERLERELADAREAARRAREAVTAADGAVEAADRAVTLAQEAAERAAAEVTRLERPGGD</sequence>
<evidence type="ECO:0000313" key="3">
    <source>
        <dbReference type="Proteomes" id="UP001501000"/>
    </source>
</evidence>
<name>A0ABP7N397_9ACTN</name>
<evidence type="ECO:0008006" key="4">
    <source>
        <dbReference type="Google" id="ProtNLM"/>
    </source>
</evidence>
<dbReference type="Proteomes" id="UP001501000">
    <property type="component" value="Unassembled WGS sequence"/>
</dbReference>
<protein>
    <recommendedName>
        <fullName evidence="4">Transposase</fullName>
    </recommendedName>
</protein>
<feature type="compositionally biased region" description="Basic and acidic residues" evidence="1">
    <location>
        <begin position="190"/>
        <end position="210"/>
    </location>
</feature>
<evidence type="ECO:0000313" key="2">
    <source>
        <dbReference type="EMBL" id="GAA3935736.1"/>
    </source>
</evidence>
<dbReference type="EMBL" id="BAABAJ010000022">
    <property type="protein sequence ID" value="GAA3935736.1"/>
    <property type="molecule type" value="Genomic_DNA"/>
</dbReference>
<gene>
    <name evidence="2" type="ORF">GCM10022244_50170</name>
</gene>